<accession>A0A9N8ZH40</accession>
<protein>
    <submittedName>
        <fullName evidence="2">1653_t:CDS:1</fullName>
    </submittedName>
</protein>
<evidence type="ECO:0000256" key="1">
    <source>
        <dbReference type="SAM" id="MobiDB-lite"/>
    </source>
</evidence>
<comment type="caution">
    <text evidence="2">The sequence shown here is derived from an EMBL/GenBank/DDBJ whole genome shotgun (WGS) entry which is preliminary data.</text>
</comment>
<sequence length="42" mass="4724">NKKTVGWTPDTHRNLPLQEKDHRPVARHSVVGLQKEGPLAGR</sequence>
<organism evidence="2 3">
    <name type="scientific">Ambispora leptoticha</name>
    <dbReference type="NCBI Taxonomy" id="144679"/>
    <lineage>
        <taxon>Eukaryota</taxon>
        <taxon>Fungi</taxon>
        <taxon>Fungi incertae sedis</taxon>
        <taxon>Mucoromycota</taxon>
        <taxon>Glomeromycotina</taxon>
        <taxon>Glomeromycetes</taxon>
        <taxon>Archaeosporales</taxon>
        <taxon>Ambisporaceae</taxon>
        <taxon>Ambispora</taxon>
    </lineage>
</organism>
<dbReference type="AlphaFoldDB" id="A0A9N8ZH40"/>
<feature type="region of interest" description="Disordered" evidence="1">
    <location>
        <begin position="1"/>
        <end position="20"/>
    </location>
</feature>
<evidence type="ECO:0000313" key="2">
    <source>
        <dbReference type="EMBL" id="CAG8495243.1"/>
    </source>
</evidence>
<feature type="non-terminal residue" evidence="2">
    <location>
        <position position="1"/>
    </location>
</feature>
<gene>
    <name evidence="2" type="ORF">ALEPTO_LOCUS3195</name>
</gene>
<keyword evidence="3" id="KW-1185">Reference proteome</keyword>
<name>A0A9N8ZH40_9GLOM</name>
<dbReference type="EMBL" id="CAJVPS010000565">
    <property type="protein sequence ID" value="CAG8495243.1"/>
    <property type="molecule type" value="Genomic_DNA"/>
</dbReference>
<reference evidence="2" key="1">
    <citation type="submission" date="2021-06" db="EMBL/GenBank/DDBJ databases">
        <authorList>
            <person name="Kallberg Y."/>
            <person name="Tangrot J."/>
            <person name="Rosling A."/>
        </authorList>
    </citation>
    <scope>NUCLEOTIDE SEQUENCE</scope>
    <source>
        <strain evidence="2">FL130A</strain>
    </source>
</reference>
<evidence type="ECO:0000313" key="3">
    <source>
        <dbReference type="Proteomes" id="UP000789508"/>
    </source>
</evidence>
<dbReference type="Proteomes" id="UP000789508">
    <property type="component" value="Unassembled WGS sequence"/>
</dbReference>
<feature type="compositionally biased region" description="Basic and acidic residues" evidence="1">
    <location>
        <begin position="10"/>
        <end position="20"/>
    </location>
</feature>
<proteinExistence type="predicted"/>